<sequence length="278" mass="31073">MAQLKLLYTFGDRLNGQYIRCSIAALQIIFAIVVTILYGIGLRRASIVRARAHPSWVFAVVAAALSILTCIIQSFFTIAKLVRCLWDFIIAVLWAACFEYFATCFLSGNGTDDTRAMTTSGIRMKAAAWIDLINMLLWLAAMVWCCLSDRREVSGTRLEHMGKLKKAQISDVQMEGRGMLGQSDQGSLADGGRLVLPSYNDLMKEEKKSGLGSITSFGDDSSSLNSHWPVSREWEQQLEETEQLDARDMERLQERNGEMAEKRGTAAKSDAYIVWTSM</sequence>
<dbReference type="PANTHER" id="PTHR42083:SF1">
    <property type="entry name" value="MARVEL DOMAIN-CONTAINING PROTEIN"/>
    <property type="match status" value="1"/>
</dbReference>
<organism evidence="3 4">
    <name type="scientific">Aulographum hederae CBS 113979</name>
    <dbReference type="NCBI Taxonomy" id="1176131"/>
    <lineage>
        <taxon>Eukaryota</taxon>
        <taxon>Fungi</taxon>
        <taxon>Dikarya</taxon>
        <taxon>Ascomycota</taxon>
        <taxon>Pezizomycotina</taxon>
        <taxon>Dothideomycetes</taxon>
        <taxon>Pleosporomycetidae</taxon>
        <taxon>Aulographales</taxon>
        <taxon>Aulographaceae</taxon>
    </lineage>
</organism>
<dbReference type="AlphaFoldDB" id="A0A6G1GLE1"/>
<dbReference type="PANTHER" id="PTHR42083">
    <property type="entry name" value="MARVEL DOMAIN-CONTAINING PROTEIN"/>
    <property type="match status" value="1"/>
</dbReference>
<feature type="transmembrane region" description="Helical" evidence="2">
    <location>
        <begin position="56"/>
        <end position="76"/>
    </location>
</feature>
<evidence type="ECO:0000313" key="4">
    <source>
        <dbReference type="Proteomes" id="UP000800041"/>
    </source>
</evidence>
<feature type="region of interest" description="Disordered" evidence="1">
    <location>
        <begin position="211"/>
        <end position="245"/>
    </location>
</feature>
<reference evidence="3" key="1">
    <citation type="journal article" date="2020" name="Stud. Mycol.">
        <title>101 Dothideomycetes genomes: a test case for predicting lifestyles and emergence of pathogens.</title>
        <authorList>
            <person name="Haridas S."/>
            <person name="Albert R."/>
            <person name="Binder M."/>
            <person name="Bloem J."/>
            <person name="Labutti K."/>
            <person name="Salamov A."/>
            <person name="Andreopoulos B."/>
            <person name="Baker S."/>
            <person name="Barry K."/>
            <person name="Bills G."/>
            <person name="Bluhm B."/>
            <person name="Cannon C."/>
            <person name="Castanera R."/>
            <person name="Culley D."/>
            <person name="Daum C."/>
            <person name="Ezra D."/>
            <person name="Gonzalez J."/>
            <person name="Henrissat B."/>
            <person name="Kuo A."/>
            <person name="Liang C."/>
            <person name="Lipzen A."/>
            <person name="Lutzoni F."/>
            <person name="Magnuson J."/>
            <person name="Mondo S."/>
            <person name="Nolan M."/>
            <person name="Ohm R."/>
            <person name="Pangilinan J."/>
            <person name="Park H.-J."/>
            <person name="Ramirez L."/>
            <person name="Alfaro M."/>
            <person name="Sun H."/>
            <person name="Tritt A."/>
            <person name="Yoshinaga Y."/>
            <person name="Zwiers L.-H."/>
            <person name="Turgeon B."/>
            <person name="Goodwin S."/>
            <person name="Spatafora J."/>
            <person name="Crous P."/>
            <person name="Grigoriev I."/>
        </authorList>
    </citation>
    <scope>NUCLEOTIDE SEQUENCE</scope>
    <source>
        <strain evidence="3">CBS 113979</strain>
    </source>
</reference>
<accession>A0A6G1GLE1</accession>
<feature type="transmembrane region" description="Helical" evidence="2">
    <location>
        <begin position="21"/>
        <end position="41"/>
    </location>
</feature>
<gene>
    <name evidence="3" type="ORF">K402DRAFT_398266</name>
</gene>
<keyword evidence="2" id="KW-0812">Transmembrane</keyword>
<protein>
    <recommendedName>
        <fullName evidence="5">MARVEL domain-containing protein</fullName>
    </recommendedName>
</protein>
<dbReference type="Proteomes" id="UP000800041">
    <property type="component" value="Unassembled WGS sequence"/>
</dbReference>
<keyword evidence="2" id="KW-0472">Membrane</keyword>
<evidence type="ECO:0008006" key="5">
    <source>
        <dbReference type="Google" id="ProtNLM"/>
    </source>
</evidence>
<dbReference type="OrthoDB" id="5363290at2759"/>
<evidence type="ECO:0000313" key="3">
    <source>
        <dbReference type="EMBL" id="KAF1981741.1"/>
    </source>
</evidence>
<keyword evidence="2" id="KW-1133">Transmembrane helix</keyword>
<evidence type="ECO:0000256" key="1">
    <source>
        <dbReference type="SAM" id="MobiDB-lite"/>
    </source>
</evidence>
<proteinExistence type="predicted"/>
<name>A0A6G1GLE1_9PEZI</name>
<evidence type="ECO:0000256" key="2">
    <source>
        <dbReference type="SAM" id="Phobius"/>
    </source>
</evidence>
<feature type="compositionally biased region" description="Polar residues" evidence="1">
    <location>
        <begin position="212"/>
        <end position="228"/>
    </location>
</feature>
<keyword evidence="4" id="KW-1185">Reference proteome</keyword>
<feature type="transmembrane region" description="Helical" evidence="2">
    <location>
        <begin position="88"/>
        <end position="108"/>
    </location>
</feature>
<feature type="transmembrane region" description="Helical" evidence="2">
    <location>
        <begin position="128"/>
        <end position="147"/>
    </location>
</feature>
<dbReference type="EMBL" id="ML977194">
    <property type="protein sequence ID" value="KAF1981741.1"/>
    <property type="molecule type" value="Genomic_DNA"/>
</dbReference>